<dbReference type="GO" id="GO:0045087">
    <property type="term" value="P:innate immune response"/>
    <property type="evidence" value="ECO:0007669"/>
    <property type="project" value="TreeGrafter"/>
</dbReference>
<dbReference type="Gene3D" id="2.10.90.10">
    <property type="entry name" value="Cystine-knot cytokines"/>
    <property type="match status" value="1"/>
</dbReference>
<protein>
    <recommendedName>
        <fullName evidence="4">Spaetzle domain-containing protein</fullName>
    </recommendedName>
</protein>
<dbReference type="PANTHER" id="PTHR23199">
    <property type="entry name" value="NEUROTROPHIN 1-RELATED"/>
    <property type="match status" value="1"/>
</dbReference>
<keyword evidence="1" id="KW-0732">Signal</keyword>
<dbReference type="GO" id="GO:0005615">
    <property type="term" value="C:extracellular space"/>
    <property type="evidence" value="ECO:0007669"/>
    <property type="project" value="UniProtKB-ARBA"/>
</dbReference>
<feature type="domain" description="Spaetzle" evidence="4">
    <location>
        <begin position="192"/>
        <end position="290"/>
    </location>
</feature>
<dbReference type="Pfam" id="PF16077">
    <property type="entry name" value="Spaetzle"/>
    <property type="match status" value="1"/>
</dbReference>
<keyword evidence="2" id="KW-1015">Disulfide bond</keyword>
<dbReference type="RefSeq" id="XP_029348692.1">
    <property type="nucleotide sequence ID" value="XM_029492832.1"/>
</dbReference>
<dbReference type="GO" id="GO:0005121">
    <property type="term" value="F:Toll binding"/>
    <property type="evidence" value="ECO:0007669"/>
    <property type="project" value="TreeGrafter"/>
</dbReference>
<dbReference type="InterPro" id="IPR032104">
    <property type="entry name" value="Spaetzle"/>
</dbReference>
<proteinExistence type="predicted"/>
<keyword evidence="3" id="KW-0325">Glycoprotein</keyword>
<dbReference type="Proteomes" id="UP000007819">
    <property type="component" value="Chromosome X"/>
</dbReference>
<evidence type="ECO:0000313" key="6">
    <source>
        <dbReference type="Proteomes" id="UP000007819"/>
    </source>
</evidence>
<dbReference type="GeneID" id="107884984"/>
<dbReference type="AlphaFoldDB" id="A0A8R2JVR1"/>
<reference evidence="5" key="2">
    <citation type="submission" date="2022-06" db="UniProtKB">
        <authorList>
            <consortium name="EnsemblMetazoa"/>
        </authorList>
    </citation>
    <scope>IDENTIFICATION</scope>
</reference>
<dbReference type="InterPro" id="IPR052444">
    <property type="entry name" value="Spz/Toll_ligand-like"/>
</dbReference>
<evidence type="ECO:0000256" key="3">
    <source>
        <dbReference type="ARBA" id="ARBA00023180"/>
    </source>
</evidence>
<dbReference type="PANTHER" id="PTHR23199:SF12">
    <property type="entry name" value="NEUROTROPHIN 1-RELATED"/>
    <property type="match status" value="1"/>
</dbReference>
<dbReference type="PROSITE" id="PS51257">
    <property type="entry name" value="PROKAR_LIPOPROTEIN"/>
    <property type="match status" value="1"/>
</dbReference>
<dbReference type="KEGG" id="api:107884984"/>
<dbReference type="SUPFAM" id="SSF57501">
    <property type="entry name" value="Cystine-knot cytokines"/>
    <property type="match status" value="1"/>
</dbReference>
<accession>A0A8R2JVR1</accession>
<evidence type="ECO:0000256" key="2">
    <source>
        <dbReference type="ARBA" id="ARBA00023157"/>
    </source>
</evidence>
<evidence type="ECO:0000313" key="5">
    <source>
        <dbReference type="EnsemblMetazoa" id="XP_029348692.1"/>
    </source>
</evidence>
<dbReference type="GO" id="GO:0021556">
    <property type="term" value="P:central nervous system formation"/>
    <property type="evidence" value="ECO:0007669"/>
    <property type="project" value="TreeGrafter"/>
</dbReference>
<dbReference type="InterPro" id="IPR029034">
    <property type="entry name" value="Cystine-knot_cytokine"/>
</dbReference>
<dbReference type="GO" id="GO:0008083">
    <property type="term" value="F:growth factor activity"/>
    <property type="evidence" value="ECO:0007669"/>
    <property type="project" value="TreeGrafter"/>
</dbReference>
<reference evidence="6" key="1">
    <citation type="submission" date="2010-06" db="EMBL/GenBank/DDBJ databases">
        <authorList>
            <person name="Jiang H."/>
            <person name="Abraham K."/>
            <person name="Ali S."/>
            <person name="Alsbrooks S.L."/>
            <person name="Anim B.N."/>
            <person name="Anosike U.S."/>
            <person name="Attaway T."/>
            <person name="Bandaranaike D.P."/>
            <person name="Battles P.K."/>
            <person name="Bell S.N."/>
            <person name="Bell A.V."/>
            <person name="Beltran B."/>
            <person name="Bickham C."/>
            <person name="Bustamante Y."/>
            <person name="Caleb T."/>
            <person name="Canada A."/>
            <person name="Cardenas V."/>
            <person name="Carter K."/>
            <person name="Chacko J."/>
            <person name="Chandrabose M.N."/>
            <person name="Chavez D."/>
            <person name="Chavez A."/>
            <person name="Chen L."/>
            <person name="Chu H.-S."/>
            <person name="Claassen K.J."/>
            <person name="Cockrell R."/>
            <person name="Collins M."/>
            <person name="Cooper J.A."/>
            <person name="Cree A."/>
            <person name="Curry S.M."/>
            <person name="Da Y."/>
            <person name="Dao M.D."/>
            <person name="Das B."/>
            <person name="Davila M.-L."/>
            <person name="Davy-Carroll L."/>
            <person name="Denson S."/>
            <person name="Dinh H."/>
            <person name="Ebong V.E."/>
            <person name="Edwards J.R."/>
            <person name="Egan A."/>
            <person name="El-Daye J."/>
            <person name="Escobedo L."/>
            <person name="Fernandez S."/>
            <person name="Fernando P.R."/>
            <person name="Flagg N."/>
            <person name="Forbes L.D."/>
            <person name="Fowler R.G."/>
            <person name="Fu Q."/>
            <person name="Gabisi R.A."/>
            <person name="Ganer J."/>
            <person name="Garbino Pronczuk A."/>
            <person name="Garcia R.M."/>
            <person name="Garner T."/>
            <person name="Garrett T.E."/>
            <person name="Gonzalez D.A."/>
            <person name="Hamid H."/>
            <person name="Hawkins E.S."/>
            <person name="Hirani K."/>
            <person name="Hogues M.E."/>
            <person name="Hollins B."/>
            <person name="Hsiao C.-H."/>
            <person name="Jabil R."/>
            <person name="James M.L."/>
            <person name="Jhangiani S.N."/>
            <person name="Johnson B."/>
            <person name="Johnson Q."/>
            <person name="Joshi V."/>
            <person name="Kalu J.B."/>
            <person name="Kam C."/>
            <person name="Kashfia A."/>
            <person name="Keebler J."/>
            <person name="Kisamo H."/>
            <person name="Kovar C.L."/>
            <person name="Lago L.A."/>
            <person name="Lai C.-Y."/>
            <person name="Laidlaw J."/>
            <person name="Lara F."/>
            <person name="Le T.-K."/>
            <person name="Lee S.L."/>
            <person name="Legall F.H."/>
            <person name="Lemon S.J."/>
            <person name="Lewis L.R."/>
            <person name="Li B."/>
            <person name="Liu Y."/>
            <person name="Liu Y.-S."/>
            <person name="Lopez J."/>
            <person name="Lozado R.J."/>
            <person name="Lu J."/>
            <person name="Madu R.C."/>
            <person name="Maheshwari M."/>
            <person name="Maheshwari R."/>
            <person name="Malloy K."/>
            <person name="Martinez E."/>
            <person name="Mathew T."/>
            <person name="Mercado I.C."/>
            <person name="Mercado C."/>
            <person name="Meyer B."/>
            <person name="Montgomery K."/>
            <person name="Morgan M.B."/>
            <person name="Munidasa M."/>
            <person name="Nazareth L.V."/>
            <person name="Nelson J."/>
            <person name="Ng B.M."/>
            <person name="Nguyen N.B."/>
            <person name="Nguyen P.Q."/>
            <person name="Nguyen T."/>
            <person name="Obregon M."/>
            <person name="Okwuonu G.O."/>
            <person name="Onwere C.G."/>
            <person name="Orozco G."/>
            <person name="Parra A."/>
            <person name="Patel S."/>
            <person name="Patil S."/>
            <person name="Perez A."/>
            <person name="Perez Y."/>
            <person name="Pham C."/>
            <person name="Primus E.L."/>
            <person name="Pu L.-L."/>
            <person name="Puazo M."/>
            <person name="Qin X."/>
            <person name="Quiroz J.B."/>
            <person name="Reese J."/>
            <person name="Richards S."/>
            <person name="Rives C.M."/>
            <person name="Robberts R."/>
            <person name="Ruiz S.J."/>
            <person name="Ruiz M.J."/>
            <person name="Santibanez J."/>
            <person name="Schneider B.W."/>
            <person name="Sisson I."/>
            <person name="Smith M."/>
            <person name="Sodergren E."/>
            <person name="Song X.-Z."/>
            <person name="Song B.B."/>
            <person name="Summersgill H."/>
            <person name="Thelus R."/>
            <person name="Thornton R.D."/>
            <person name="Trejos Z.Y."/>
            <person name="Usmani K."/>
            <person name="Vattathil S."/>
            <person name="Villasana D."/>
            <person name="Walker D.L."/>
            <person name="Wang S."/>
            <person name="Wang K."/>
            <person name="White C.S."/>
            <person name="Williams A.C."/>
            <person name="Williamson J."/>
            <person name="Wilson K."/>
            <person name="Woghiren I.O."/>
            <person name="Woodworth J.R."/>
            <person name="Worley K.C."/>
            <person name="Wright R.A."/>
            <person name="Wu W."/>
            <person name="Young L."/>
            <person name="Zhang L."/>
            <person name="Zhang J."/>
            <person name="Zhu Y."/>
            <person name="Muzny D.M."/>
            <person name="Weinstock G."/>
            <person name="Gibbs R.A."/>
        </authorList>
    </citation>
    <scope>NUCLEOTIDE SEQUENCE [LARGE SCALE GENOMIC DNA]</scope>
    <source>
        <strain evidence="6">LSR1</strain>
    </source>
</reference>
<organism evidence="5 6">
    <name type="scientific">Acyrthosiphon pisum</name>
    <name type="common">Pea aphid</name>
    <dbReference type="NCBI Taxonomy" id="7029"/>
    <lineage>
        <taxon>Eukaryota</taxon>
        <taxon>Metazoa</taxon>
        <taxon>Ecdysozoa</taxon>
        <taxon>Arthropoda</taxon>
        <taxon>Hexapoda</taxon>
        <taxon>Insecta</taxon>
        <taxon>Pterygota</taxon>
        <taxon>Neoptera</taxon>
        <taxon>Paraneoptera</taxon>
        <taxon>Hemiptera</taxon>
        <taxon>Sternorrhyncha</taxon>
        <taxon>Aphidomorpha</taxon>
        <taxon>Aphidoidea</taxon>
        <taxon>Aphididae</taxon>
        <taxon>Macrosiphini</taxon>
        <taxon>Acyrthosiphon</taxon>
    </lineage>
</organism>
<dbReference type="OrthoDB" id="6359065at2759"/>
<name>A0A8R2JVR1_ACYPI</name>
<sequence length="296" mass="34002">MATKGHIHGQTNILSPAGVGCHNCHFLVNLILLLQWPYSIAEHTYIFYNNSHREENEWLSIKNDPEGISYQDNRTITTTLSYNKNQKNVQTDIETIRGIVLPTANLTNSSSIVFPTSTSEKIKINKFIPEQKAIEKCSLNGSYCIKVDNYPREDLSNIFRNSKYMSTSYYDIDAMNKINDFETRISDSVLESFCRSRTEVIYPEAGVNSKNEWRFIVQTSEINDNGTSIKQGILVEKCIDTRVPCKFDSSLPPGHVSKCIQKYIYKRLMSIEGFNFYFDTFKMPSCCQCMYSINED</sequence>
<dbReference type="EnsemblMetazoa" id="XM_029492832.1">
    <property type="protein sequence ID" value="XP_029348692.1"/>
    <property type="gene ID" value="LOC107884984"/>
</dbReference>
<evidence type="ECO:0000259" key="4">
    <source>
        <dbReference type="Pfam" id="PF16077"/>
    </source>
</evidence>
<keyword evidence="6" id="KW-1185">Reference proteome</keyword>
<evidence type="ECO:0000256" key="1">
    <source>
        <dbReference type="ARBA" id="ARBA00022729"/>
    </source>
</evidence>